<dbReference type="EMBL" id="JBHMCE010000001">
    <property type="protein sequence ID" value="MFB9525461.1"/>
    <property type="molecule type" value="Genomic_DNA"/>
</dbReference>
<protein>
    <recommendedName>
        <fullName evidence="3">DUF5753 domain-containing protein</fullName>
    </recommendedName>
</protein>
<name>A0ABV5PQG5_9ACTN</name>
<proteinExistence type="predicted"/>
<evidence type="ECO:0000313" key="2">
    <source>
        <dbReference type="Proteomes" id="UP001589646"/>
    </source>
</evidence>
<accession>A0ABV5PQG5</accession>
<gene>
    <name evidence="1" type="ORF">ACFFRN_02395</name>
</gene>
<reference evidence="1 2" key="1">
    <citation type="submission" date="2024-09" db="EMBL/GenBank/DDBJ databases">
        <authorList>
            <person name="Sun Q."/>
            <person name="Mori K."/>
        </authorList>
    </citation>
    <scope>NUCLEOTIDE SEQUENCE [LARGE SCALE GENOMIC DNA]</scope>
    <source>
        <strain evidence="1 2">JCM 3323</strain>
    </source>
</reference>
<evidence type="ECO:0000313" key="1">
    <source>
        <dbReference type="EMBL" id="MFB9525461.1"/>
    </source>
</evidence>
<dbReference type="RefSeq" id="WP_346126152.1">
    <property type="nucleotide sequence ID" value="NZ_BAAAXC010000015.1"/>
</dbReference>
<organism evidence="1 2">
    <name type="scientific">Nonomuraea roseola</name>
    <dbReference type="NCBI Taxonomy" id="46179"/>
    <lineage>
        <taxon>Bacteria</taxon>
        <taxon>Bacillati</taxon>
        <taxon>Actinomycetota</taxon>
        <taxon>Actinomycetes</taxon>
        <taxon>Streptosporangiales</taxon>
        <taxon>Streptosporangiaceae</taxon>
        <taxon>Nonomuraea</taxon>
    </lineage>
</organism>
<dbReference type="Proteomes" id="UP001589646">
    <property type="component" value="Unassembled WGS sequence"/>
</dbReference>
<evidence type="ECO:0008006" key="3">
    <source>
        <dbReference type="Google" id="ProtNLM"/>
    </source>
</evidence>
<keyword evidence="2" id="KW-1185">Reference proteome</keyword>
<comment type="caution">
    <text evidence="1">The sequence shown here is derived from an EMBL/GenBank/DDBJ whole genome shotgun (WGS) entry which is preliminary data.</text>
</comment>
<sequence>MVSKGIDHLAWRVGEEVRPMFTLPRDALFQATEIAGPGFGVLGEALLGDTYREVQQMAQAFLHDGDECARGWQDALRTCAHNWRLAEDANMVKYQ</sequence>